<reference evidence="3 4" key="1">
    <citation type="submission" date="2016-02" db="EMBL/GenBank/DDBJ databases">
        <title>Complete genome of Sinomonas atrocyanea KCTC 3377.</title>
        <authorList>
            <person name="Kim K.M."/>
        </authorList>
    </citation>
    <scope>NUCLEOTIDE SEQUENCE [LARGE SCALE GENOMIC DNA]</scope>
    <source>
        <strain evidence="3 4">KCTC 3377</strain>
    </source>
</reference>
<dbReference type="InterPro" id="IPR051015">
    <property type="entry name" value="EvgA-like"/>
</dbReference>
<evidence type="ECO:0000313" key="3">
    <source>
        <dbReference type="EMBL" id="AMM31613.1"/>
    </source>
</evidence>
<organism evidence="3 4">
    <name type="scientific">Sinomonas atrocyanea</name>
    <dbReference type="NCBI Taxonomy" id="37927"/>
    <lineage>
        <taxon>Bacteria</taxon>
        <taxon>Bacillati</taxon>
        <taxon>Actinomycetota</taxon>
        <taxon>Actinomycetes</taxon>
        <taxon>Micrococcales</taxon>
        <taxon>Micrococcaceae</taxon>
        <taxon>Sinomonas</taxon>
    </lineage>
</organism>
<keyword evidence="4" id="KW-1185">Reference proteome</keyword>
<dbReference type="SUPFAM" id="SSF52172">
    <property type="entry name" value="CheY-like"/>
    <property type="match status" value="1"/>
</dbReference>
<evidence type="ECO:0000313" key="4">
    <source>
        <dbReference type="Proteomes" id="UP000070134"/>
    </source>
</evidence>
<comment type="caution">
    <text evidence="1">Lacks conserved residue(s) required for the propagation of feature annotation.</text>
</comment>
<dbReference type="InterPro" id="IPR058245">
    <property type="entry name" value="NreC/VraR/RcsB-like_REC"/>
</dbReference>
<dbReference type="GO" id="GO:0000160">
    <property type="term" value="P:phosphorelay signal transduction system"/>
    <property type="evidence" value="ECO:0007669"/>
    <property type="project" value="InterPro"/>
</dbReference>
<dbReference type="CDD" id="cd17535">
    <property type="entry name" value="REC_NarL-like"/>
    <property type="match status" value="1"/>
</dbReference>
<accession>A0A126ZWY9</accession>
<dbReference type="Pfam" id="PF00072">
    <property type="entry name" value="Response_reg"/>
    <property type="match status" value="1"/>
</dbReference>
<name>A0A126ZWY9_9MICC</name>
<dbReference type="KEGG" id="satk:SA2016_0927"/>
<dbReference type="STRING" id="37927.SA2016_0927"/>
<evidence type="ECO:0000259" key="2">
    <source>
        <dbReference type="PROSITE" id="PS50110"/>
    </source>
</evidence>
<dbReference type="SMART" id="SM00448">
    <property type="entry name" value="REC"/>
    <property type="match status" value="1"/>
</dbReference>
<gene>
    <name evidence="3" type="ORF">SA2016_0927</name>
</gene>
<feature type="domain" description="Response regulatory" evidence="2">
    <location>
        <begin position="14"/>
        <end position="129"/>
    </location>
</feature>
<dbReference type="PANTHER" id="PTHR45566">
    <property type="entry name" value="HTH-TYPE TRANSCRIPTIONAL REGULATOR YHJB-RELATED"/>
    <property type="match status" value="1"/>
</dbReference>
<dbReference type="RefSeq" id="WP_066495834.1">
    <property type="nucleotide sequence ID" value="NZ_BJMO01000018.1"/>
</dbReference>
<dbReference type="EMBL" id="CP014518">
    <property type="protein sequence ID" value="AMM31613.1"/>
    <property type="molecule type" value="Genomic_DNA"/>
</dbReference>
<dbReference type="PROSITE" id="PS50110">
    <property type="entry name" value="RESPONSE_REGULATORY"/>
    <property type="match status" value="1"/>
</dbReference>
<dbReference type="InterPro" id="IPR001789">
    <property type="entry name" value="Sig_transdc_resp-reg_receiver"/>
</dbReference>
<proteinExistence type="predicted"/>
<protein>
    <submittedName>
        <fullName evidence="3">LuxR family transcriptional regulator</fullName>
    </submittedName>
</protein>
<dbReference type="Proteomes" id="UP000070134">
    <property type="component" value="Chromosome"/>
</dbReference>
<dbReference type="AlphaFoldDB" id="A0A126ZWY9"/>
<dbReference type="Gene3D" id="3.40.50.2300">
    <property type="match status" value="1"/>
</dbReference>
<dbReference type="InterPro" id="IPR011006">
    <property type="entry name" value="CheY-like_superfamily"/>
</dbReference>
<sequence>MDNPAIGTIPAATRVFILSGHAPVRDGLAELLREEGFDVVGEAGTILAALPAATAAEPDVVLVGNRLADGTGIEACRALREAASRTRCIIMTTYDGPMALRAAALADADGYVFQSARVDGLVQALRRVAAGEQLPTAKAARALLHELRADALLKEAPAPECALWSLIRQGRTNAQIRTELALTPKDFSACLSALLARLGYRPAPAAPGGTTTPAPPPHSR</sequence>
<dbReference type="PANTHER" id="PTHR45566:SF2">
    <property type="entry name" value="NARL SUBFAMILY"/>
    <property type="match status" value="1"/>
</dbReference>
<evidence type="ECO:0000256" key="1">
    <source>
        <dbReference type="PROSITE-ProRule" id="PRU00169"/>
    </source>
</evidence>